<organism evidence="1">
    <name type="scientific">Pseudomonas aeruginosa</name>
    <dbReference type="NCBI Taxonomy" id="287"/>
    <lineage>
        <taxon>Bacteria</taxon>
        <taxon>Pseudomonadati</taxon>
        <taxon>Pseudomonadota</taxon>
        <taxon>Gammaproteobacteria</taxon>
        <taxon>Pseudomonadales</taxon>
        <taxon>Pseudomonadaceae</taxon>
        <taxon>Pseudomonas</taxon>
    </lineage>
</organism>
<sequence>MANLDHLDTFFFGGEAEAEADIRNDIFVEPGAIDDLLSFRRSRYKVLIAPKGVGKTILLSVLNESILEHDQISMLLTPRDLDCKDIFDKDAIADRISCAYRQLLLAAASHVGSLSKDIGISDAVVNLQALSVDQGLTRPDLMSRVATFLTAVTPKGKDIAEAARGIQRLNKSVGILKGDVQSVLARNKNKLWLLIDDIDLAAVDDGGKYDYSACWAIISAAMDLANDFDGVRCMISVRSDIWHVMTKVKRLGSERLDKIKKNTVVLSFNEEELRSMFIRRVELASQAAGAKTIETDMFFADRWLVLPGVQEERRTWDQWIAKNSRDKPRDMVQLVQSLIEEARREKSEKIGDSHAHKIVLEYSKDLVGNISAEYQQICPQIEGLMRFVSRKTLFDFEEIIDLLKRSPSAQGIEIDGIRMKANDKGSAIKLLAILHMANFMNPRVQNGARYDHLPFSTFPDFVSEENWNEMQKAQWEIHPAFHAFVNDTKSSRR</sequence>
<name>A0A6H0JJX2_PSEAI</name>
<dbReference type="NCBIfam" id="NF047389">
    <property type="entry name" value="ATPase_Sll1717"/>
    <property type="match status" value="1"/>
</dbReference>
<dbReference type="EMBL" id="MT074671">
    <property type="protein sequence ID" value="QIU80037.1"/>
    <property type="molecule type" value="Genomic_DNA"/>
</dbReference>
<dbReference type="InterPro" id="IPR059206">
    <property type="entry name" value="Sll1717-like"/>
</dbReference>
<dbReference type="AlphaFoldDB" id="A0A6H0JJX2"/>
<protein>
    <submittedName>
        <fullName evidence="1">Uncharacterized protein</fullName>
    </submittedName>
</protein>
<evidence type="ECO:0000313" key="1">
    <source>
        <dbReference type="EMBL" id="QIU80037.1"/>
    </source>
</evidence>
<accession>A0A6H0JJX2</accession>
<dbReference type="SUPFAM" id="SSF52540">
    <property type="entry name" value="P-loop containing nucleoside triphosphate hydrolases"/>
    <property type="match status" value="1"/>
</dbReference>
<proteinExistence type="predicted"/>
<reference evidence="1" key="1">
    <citation type="submission" date="2020-02" db="EMBL/GenBank/DDBJ databases">
        <title>PAGI-encoded CrpP-like fluoroquinolone-modifying enzymes among Pseudomonas aeruginosa clinical isolates in Europe.</title>
        <authorList>
            <person name="Ortiz de la Rosa J.M."/>
            <person name="Nordmann P."/>
            <person name="Poirel L."/>
        </authorList>
    </citation>
    <scope>NUCLEOTIDE SEQUENCE</scope>
    <source>
        <strain evidence="1">PAGI-104</strain>
    </source>
</reference>
<dbReference type="RefSeq" id="WP_052048815.1">
    <property type="nucleotide sequence ID" value="NZ_CAHPSG010000002.1"/>
</dbReference>
<dbReference type="InterPro" id="IPR027417">
    <property type="entry name" value="P-loop_NTPase"/>
</dbReference>